<name>G8BXM7_TETPH</name>
<evidence type="ECO:0000256" key="2">
    <source>
        <dbReference type="ARBA" id="ARBA00010840"/>
    </source>
</evidence>
<dbReference type="CDD" id="cd11583">
    <property type="entry name" value="Orc6_mid"/>
    <property type="match status" value="1"/>
</dbReference>
<protein>
    <recommendedName>
        <fullName evidence="7">ORC6 first cyclin-like domain-containing protein</fullName>
    </recommendedName>
</protein>
<dbReference type="InterPro" id="IPR008721">
    <property type="entry name" value="ORC6_cyclin_first"/>
</dbReference>
<dbReference type="Pfam" id="PF05460">
    <property type="entry name" value="ORC6"/>
    <property type="match status" value="1"/>
</dbReference>
<dbReference type="STRING" id="1071381.G8BXM7"/>
<keyword evidence="5" id="KW-0539">Nucleus</keyword>
<evidence type="ECO:0000256" key="6">
    <source>
        <dbReference type="SAM" id="MobiDB-lite"/>
    </source>
</evidence>
<dbReference type="GO" id="GO:0006270">
    <property type="term" value="P:DNA replication initiation"/>
    <property type="evidence" value="ECO:0007669"/>
    <property type="project" value="EnsemblFungi"/>
</dbReference>
<comment type="subcellular location">
    <subcellularLocation>
        <location evidence="1">Nucleus</location>
    </subcellularLocation>
</comment>
<dbReference type="EMBL" id="HE612864">
    <property type="protein sequence ID" value="CCE64655.1"/>
    <property type="molecule type" value="Genomic_DNA"/>
</dbReference>
<keyword evidence="9" id="KW-1185">Reference proteome</keyword>
<organism evidence="8 9">
    <name type="scientific">Tetrapisispora phaffii (strain ATCC 24235 / CBS 4417 / NBRC 1672 / NRRL Y-8282 / UCD 70-5)</name>
    <name type="common">Yeast</name>
    <name type="synonym">Fabospora phaffii</name>
    <dbReference type="NCBI Taxonomy" id="1071381"/>
    <lineage>
        <taxon>Eukaryota</taxon>
        <taxon>Fungi</taxon>
        <taxon>Dikarya</taxon>
        <taxon>Ascomycota</taxon>
        <taxon>Saccharomycotina</taxon>
        <taxon>Saccharomycetes</taxon>
        <taxon>Saccharomycetales</taxon>
        <taxon>Saccharomycetaceae</taxon>
        <taxon>Tetrapisispora</taxon>
    </lineage>
</organism>
<evidence type="ECO:0000256" key="3">
    <source>
        <dbReference type="ARBA" id="ARBA00022705"/>
    </source>
</evidence>
<dbReference type="GO" id="GO:0006267">
    <property type="term" value="P:pre-replicative complex assembly involved in nuclear cell cycle DNA replication"/>
    <property type="evidence" value="ECO:0007669"/>
    <property type="project" value="EnsemblFungi"/>
</dbReference>
<dbReference type="RefSeq" id="XP_003687089.1">
    <property type="nucleotide sequence ID" value="XM_003687041.1"/>
</dbReference>
<feature type="compositionally biased region" description="Acidic residues" evidence="6">
    <location>
        <begin position="198"/>
        <end position="207"/>
    </location>
</feature>
<dbReference type="HOGENOM" id="CLU_660677_0_0_1"/>
<dbReference type="InterPro" id="IPR016811">
    <property type="entry name" value="ORC6_fun"/>
</dbReference>
<dbReference type="Proteomes" id="UP000005666">
    <property type="component" value="Chromosome 9"/>
</dbReference>
<dbReference type="GO" id="GO:0005656">
    <property type="term" value="C:nuclear pre-replicative complex"/>
    <property type="evidence" value="ECO:0007669"/>
    <property type="project" value="EnsemblFungi"/>
</dbReference>
<evidence type="ECO:0000259" key="7">
    <source>
        <dbReference type="Pfam" id="PF05460"/>
    </source>
</evidence>
<feature type="compositionally biased region" description="Polar residues" evidence="6">
    <location>
        <begin position="135"/>
        <end position="145"/>
    </location>
</feature>
<dbReference type="GO" id="GO:0003688">
    <property type="term" value="F:DNA replication origin binding"/>
    <property type="evidence" value="ECO:0007669"/>
    <property type="project" value="EnsemblFungi"/>
</dbReference>
<feature type="region of interest" description="Disordered" evidence="6">
    <location>
        <begin position="228"/>
        <end position="281"/>
    </location>
</feature>
<evidence type="ECO:0000256" key="1">
    <source>
        <dbReference type="ARBA" id="ARBA00004123"/>
    </source>
</evidence>
<comment type="similarity">
    <text evidence="2">Belongs to the ORC6 family.</text>
</comment>
<feature type="compositionally biased region" description="Polar residues" evidence="6">
    <location>
        <begin position="153"/>
        <end position="173"/>
    </location>
</feature>
<dbReference type="OrthoDB" id="5367324at2759"/>
<dbReference type="PIRSF" id="PIRSF022941">
    <property type="entry name" value="ORC6_fun"/>
    <property type="match status" value="1"/>
</dbReference>
<accession>G8BXM7</accession>
<dbReference type="AlphaFoldDB" id="G8BXM7"/>
<evidence type="ECO:0000256" key="4">
    <source>
        <dbReference type="ARBA" id="ARBA00023125"/>
    </source>
</evidence>
<keyword evidence="4" id="KW-0238">DNA-binding</keyword>
<feature type="compositionally biased region" description="Basic and acidic residues" evidence="6">
    <location>
        <begin position="228"/>
        <end position="257"/>
    </location>
</feature>
<feature type="region of interest" description="Disordered" evidence="6">
    <location>
        <begin position="117"/>
        <end position="216"/>
    </location>
</feature>
<evidence type="ECO:0000256" key="5">
    <source>
        <dbReference type="ARBA" id="ARBA00023242"/>
    </source>
</evidence>
<dbReference type="eggNOG" id="ENOG502QS52">
    <property type="taxonomic scope" value="Eukaryota"/>
</dbReference>
<feature type="domain" description="ORC6 first cyclin-like" evidence="7">
    <location>
        <begin position="25"/>
        <end position="113"/>
    </location>
</feature>
<evidence type="ECO:0000313" key="8">
    <source>
        <dbReference type="EMBL" id="CCE64655.1"/>
    </source>
</evidence>
<dbReference type="GO" id="GO:0031261">
    <property type="term" value="C:DNA replication preinitiation complex"/>
    <property type="evidence" value="ECO:0007669"/>
    <property type="project" value="EnsemblFungi"/>
</dbReference>
<dbReference type="GO" id="GO:0005664">
    <property type="term" value="C:nuclear origin of replication recognition complex"/>
    <property type="evidence" value="ECO:0007669"/>
    <property type="project" value="EnsemblFungi"/>
</dbReference>
<sequence length="464" mass="53224">MSSRQIQSCIKDILNVNGDASQKLDWNSGRLKKIQAATSTLYNASLGKVMLKQDEELARCHISAYIAVERLVEKYGTTDENGDDMMYYLDMIPMEPKKARGMVELFKQNIFQTSPVKKFSWTPSPKKRSRISPIKNDTFTSQNPSDLRKKLFSSPTMSLGETGETQQHVTPTKQVLDKTDDEEDSEADRTPRRKLIFEEDIENDEAELSPIKKPKLDGVNVQKSNFKHGEAADHISHSEMITRNENEDSTKEDRNDSTDSNNQSLVRNVKKTKEKNVNPSKRKTVNTQKFSYNLLKLGTSNMLTRKYSKIAPASVILLCNMFELPKTVAYNLLDQFMMLSSYLVCPWQLVCGLVISCAKIVHSEKRKNDPRIDYRILERMCLAMNTVEVEEILECIGIVEELISGEEWYRKLKVEYNDFDGNKYEESLSKEIGSMLQSKSTLVSDEQYSNWESKIKQDLSLKHD</sequence>
<gene>
    <name evidence="8" type="primary">TPHA0I01490</name>
    <name evidence="8" type="ordered locus">TPHA_0I01490</name>
</gene>
<dbReference type="GO" id="GO:0030466">
    <property type="term" value="P:silent mating-type cassette heterochromatin formation"/>
    <property type="evidence" value="ECO:0007669"/>
    <property type="project" value="EnsemblFungi"/>
</dbReference>
<proteinExistence type="inferred from homology"/>
<keyword evidence="3" id="KW-0235">DNA replication</keyword>
<dbReference type="GeneID" id="11534344"/>
<evidence type="ECO:0000313" key="9">
    <source>
        <dbReference type="Proteomes" id="UP000005666"/>
    </source>
</evidence>
<dbReference type="KEGG" id="tpf:TPHA_0I01490"/>
<dbReference type="OMA" id="ARYHICA"/>
<reference evidence="8 9" key="1">
    <citation type="journal article" date="2011" name="Proc. Natl. Acad. Sci. U.S.A.">
        <title>Evolutionary erosion of yeast sex chromosomes by mating-type switching accidents.</title>
        <authorList>
            <person name="Gordon J.L."/>
            <person name="Armisen D."/>
            <person name="Proux-Wera E."/>
            <person name="Oheigeartaigh S.S."/>
            <person name="Byrne K.P."/>
            <person name="Wolfe K.H."/>
        </authorList>
    </citation>
    <scope>NUCLEOTIDE SEQUENCE [LARGE SCALE GENOMIC DNA]</scope>
    <source>
        <strain evidence="9">ATCC 24235 / CBS 4417 / NBRC 1672 / NRRL Y-8282 / UCD 70-5</strain>
    </source>
</reference>